<protein>
    <recommendedName>
        <fullName evidence="4">Golgi integral membrane protein 4</fullName>
    </recommendedName>
</protein>
<feature type="compositionally biased region" description="Polar residues" evidence="1">
    <location>
        <begin position="141"/>
        <end position="151"/>
    </location>
</feature>
<organism evidence="2 3">
    <name type="scientific">Parthenolecanium corni</name>
    <dbReference type="NCBI Taxonomy" id="536013"/>
    <lineage>
        <taxon>Eukaryota</taxon>
        <taxon>Metazoa</taxon>
        <taxon>Ecdysozoa</taxon>
        <taxon>Arthropoda</taxon>
        <taxon>Hexapoda</taxon>
        <taxon>Insecta</taxon>
        <taxon>Pterygota</taxon>
        <taxon>Neoptera</taxon>
        <taxon>Paraneoptera</taxon>
        <taxon>Hemiptera</taxon>
        <taxon>Sternorrhyncha</taxon>
        <taxon>Coccoidea</taxon>
        <taxon>Coccidae</taxon>
        <taxon>Parthenolecanium</taxon>
    </lineage>
</organism>
<proteinExistence type="predicted"/>
<reference evidence="2 3" key="1">
    <citation type="submission" date="2024-03" db="EMBL/GenBank/DDBJ databases">
        <title>Adaptation during the transition from Ophiocordyceps entomopathogen to insect associate is accompanied by gene loss and intensified selection.</title>
        <authorList>
            <person name="Ward C.M."/>
            <person name="Onetto C.A."/>
            <person name="Borneman A.R."/>
        </authorList>
    </citation>
    <scope>NUCLEOTIDE SEQUENCE [LARGE SCALE GENOMIC DNA]</scope>
    <source>
        <strain evidence="2">AWRI1</strain>
        <tissue evidence="2">Single Adult Female</tissue>
    </source>
</reference>
<feature type="compositionally biased region" description="Basic and acidic residues" evidence="1">
    <location>
        <begin position="206"/>
        <end position="224"/>
    </location>
</feature>
<evidence type="ECO:0000313" key="2">
    <source>
        <dbReference type="EMBL" id="KAK7579719.1"/>
    </source>
</evidence>
<dbReference type="EMBL" id="JBBCAQ010000034">
    <property type="protein sequence ID" value="KAK7579719.1"/>
    <property type="molecule type" value="Genomic_DNA"/>
</dbReference>
<accession>A0AAN9Y0E7</accession>
<feature type="compositionally biased region" description="Polar residues" evidence="1">
    <location>
        <begin position="226"/>
        <end position="239"/>
    </location>
</feature>
<feature type="compositionally biased region" description="Basic and acidic residues" evidence="1">
    <location>
        <begin position="51"/>
        <end position="115"/>
    </location>
</feature>
<keyword evidence="3" id="KW-1185">Reference proteome</keyword>
<evidence type="ECO:0000256" key="1">
    <source>
        <dbReference type="SAM" id="MobiDB-lite"/>
    </source>
</evidence>
<feature type="compositionally biased region" description="Basic and acidic residues" evidence="1">
    <location>
        <begin position="306"/>
        <end position="319"/>
    </location>
</feature>
<name>A0AAN9Y0E7_9HEMI</name>
<evidence type="ECO:0000313" key="3">
    <source>
        <dbReference type="Proteomes" id="UP001367676"/>
    </source>
</evidence>
<sequence>MLTLLVLIHKSADELNSVKKELVHCKQKHELASTQLQNAIDYKLRLEQSLENEKTKDKQHADEMQSKLSLEQEERRKEKEDLKKEKDDANSRYENLKHELENLKAENQDLKDENSKLTSQLEQAQSEKDREIEKLKVDLVQSGSKPTTPGINPQALVEHEEAKQVGPPPNNGHNAGAEDMMRKSLDLRSGDDMKMDENVIKAPSVKSDKKEDDQFMGDDKRDAEQDLQNDNIFKNQQGNLPLPYLNMGKPKASSASNNAAERPVEDQGDILPAPVLHPPGEEKEKQAPEIPKHINYQNDEEDDEYVEKNEIPDKPVPKKDGKFNFSLLNLFSCR</sequence>
<evidence type="ECO:0008006" key="4">
    <source>
        <dbReference type="Google" id="ProtNLM"/>
    </source>
</evidence>
<gene>
    <name evidence="2" type="ORF">V9T40_000348</name>
</gene>
<dbReference type="Proteomes" id="UP001367676">
    <property type="component" value="Unassembled WGS sequence"/>
</dbReference>
<dbReference type="AlphaFoldDB" id="A0AAN9Y0E7"/>
<comment type="caution">
    <text evidence="2">The sequence shown here is derived from an EMBL/GenBank/DDBJ whole genome shotgun (WGS) entry which is preliminary data.</text>
</comment>
<feature type="region of interest" description="Disordered" evidence="1">
    <location>
        <begin position="51"/>
        <end position="319"/>
    </location>
</feature>
<feature type="compositionally biased region" description="Basic and acidic residues" evidence="1">
    <location>
        <begin position="279"/>
        <end position="292"/>
    </location>
</feature>
<feature type="compositionally biased region" description="Basic and acidic residues" evidence="1">
    <location>
        <begin position="179"/>
        <end position="199"/>
    </location>
</feature>
<feature type="compositionally biased region" description="Basic and acidic residues" evidence="1">
    <location>
        <begin position="125"/>
        <end position="137"/>
    </location>
</feature>